<accession>A0ABY2XQ38</accession>
<dbReference type="EC" id="4.2.1.33" evidence="13"/>
<keyword evidence="16" id="KW-1185">Reference proteome</keyword>
<keyword evidence="11 13" id="KW-0456">Lyase</keyword>
<dbReference type="Proteomes" id="UP000739180">
    <property type="component" value="Unassembled WGS sequence"/>
</dbReference>
<comment type="pathway">
    <text evidence="3 13">Amino-acid biosynthesis; L-leucine biosynthesis; L-leucine from 3-methyl-2-oxobutanoate: step 2/4.</text>
</comment>
<dbReference type="SUPFAM" id="SSF53732">
    <property type="entry name" value="Aconitase iron-sulfur domain"/>
    <property type="match status" value="1"/>
</dbReference>
<feature type="domain" description="Aconitase/3-isopropylmalate dehydratase large subunit alpha/beta/alpha" evidence="14">
    <location>
        <begin position="8"/>
        <end position="461"/>
    </location>
</feature>
<dbReference type="Gene3D" id="3.30.499.10">
    <property type="entry name" value="Aconitase, domain 3"/>
    <property type="match status" value="2"/>
</dbReference>
<comment type="subunit">
    <text evidence="4 13">Heterodimer of LeuC and LeuD.</text>
</comment>
<evidence type="ECO:0000313" key="16">
    <source>
        <dbReference type="Proteomes" id="UP000739180"/>
    </source>
</evidence>
<dbReference type="RefSeq" id="WP_138771323.1">
    <property type="nucleotide sequence ID" value="NZ_JBHSSX010000047.1"/>
</dbReference>
<evidence type="ECO:0000256" key="13">
    <source>
        <dbReference type="HAMAP-Rule" id="MF_01026"/>
    </source>
</evidence>
<dbReference type="HAMAP" id="MF_01026">
    <property type="entry name" value="LeuC_type1"/>
    <property type="match status" value="1"/>
</dbReference>
<evidence type="ECO:0000256" key="11">
    <source>
        <dbReference type="ARBA" id="ARBA00023239"/>
    </source>
</evidence>
<organism evidence="15 16">
    <name type="scientific">Alloalcanivorax gelatiniphagus</name>
    <dbReference type="NCBI Taxonomy" id="1194167"/>
    <lineage>
        <taxon>Bacteria</taxon>
        <taxon>Pseudomonadati</taxon>
        <taxon>Pseudomonadota</taxon>
        <taxon>Gammaproteobacteria</taxon>
        <taxon>Oceanospirillales</taxon>
        <taxon>Alcanivoracaceae</taxon>
        <taxon>Alloalcanivorax</taxon>
    </lineage>
</organism>
<keyword evidence="12 13" id="KW-0100">Branched-chain amino acid biosynthesis</keyword>
<comment type="similarity">
    <text evidence="13">Belongs to the aconitase/IPM isomerase family. LeuC type 1 subfamily.</text>
</comment>
<dbReference type="PROSITE" id="PS00450">
    <property type="entry name" value="ACONITASE_1"/>
    <property type="match status" value="1"/>
</dbReference>
<dbReference type="EMBL" id="VCQT01000019">
    <property type="protein sequence ID" value="TMW14083.1"/>
    <property type="molecule type" value="Genomic_DNA"/>
</dbReference>
<evidence type="ECO:0000256" key="3">
    <source>
        <dbReference type="ARBA" id="ARBA00004729"/>
    </source>
</evidence>
<evidence type="ECO:0000256" key="2">
    <source>
        <dbReference type="ARBA" id="ARBA00002695"/>
    </source>
</evidence>
<dbReference type="PANTHER" id="PTHR43822:SF9">
    <property type="entry name" value="3-ISOPROPYLMALATE DEHYDRATASE"/>
    <property type="match status" value="1"/>
</dbReference>
<feature type="binding site" evidence="13">
    <location>
        <position position="414"/>
    </location>
    <ligand>
        <name>[4Fe-4S] cluster</name>
        <dbReference type="ChEBI" id="CHEBI:49883"/>
    </ligand>
</feature>
<keyword evidence="7 13" id="KW-0028">Amino-acid biosynthesis</keyword>
<dbReference type="InterPro" id="IPR001030">
    <property type="entry name" value="Acoase/IPM_deHydtase_lsu_aba"/>
</dbReference>
<keyword evidence="9 13" id="KW-0408">Iron</keyword>
<proteinExistence type="inferred from homology"/>
<keyword evidence="5 13" id="KW-0432">Leucine biosynthesis</keyword>
<comment type="function">
    <text evidence="2 13">Catalyzes the isomerization between 2-isopropylmalate and 3-isopropylmalate, via the formation of 2-isopropylmaleate.</text>
</comment>
<evidence type="ECO:0000256" key="6">
    <source>
        <dbReference type="ARBA" id="ARBA00022485"/>
    </source>
</evidence>
<evidence type="ECO:0000313" key="15">
    <source>
        <dbReference type="EMBL" id="TMW14083.1"/>
    </source>
</evidence>
<keyword evidence="8 13" id="KW-0479">Metal-binding</keyword>
<protein>
    <recommendedName>
        <fullName evidence="13">3-isopropylmalate dehydratase large subunit</fullName>
        <ecNumber evidence="13">4.2.1.33</ecNumber>
    </recommendedName>
    <alternativeName>
        <fullName evidence="13">Alpha-IPM isomerase</fullName>
        <shortName evidence="13">IPMI</shortName>
    </alternativeName>
    <alternativeName>
        <fullName evidence="13">Isopropylmalate isomerase</fullName>
    </alternativeName>
</protein>
<evidence type="ECO:0000256" key="5">
    <source>
        <dbReference type="ARBA" id="ARBA00022430"/>
    </source>
</evidence>
<dbReference type="PROSITE" id="PS01244">
    <property type="entry name" value="ACONITASE_2"/>
    <property type="match status" value="1"/>
</dbReference>
<evidence type="ECO:0000256" key="12">
    <source>
        <dbReference type="ARBA" id="ARBA00023304"/>
    </source>
</evidence>
<dbReference type="CDD" id="cd01583">
    <property type="entry name" value="IPMI"/>
    <property type="match status" value="1"/>
</dbReference>
<feature type="binding site" evidence="13">
    <location>
        <position position="411"/>
    </location>
    <ligand>
        <name>[4Fe-4S] cluster</name>
        <dbReference type="ChEBI" id="CHEBI:49883"/>
    </ligand>
</feature>
<dbReference type="NCBIfam" id="TIGR00170">
    <property type="entry name" value="leuC"/>
    <property type="match status" value="1"/>
</dbReference>
<comment type="caution">
    <text evidence="15">The sequence shown here is derived from an EMBL/GenBank/DDBJ whole genome shotgun (WGS) entry which is preliminary data.</text>
</comment>
<dbReference type="Pfam" id="PF00330">
    <property type="entry name" value="Aconitase"/>
    <property type="match status" value="1"/>
</dbReference>
<gene>
    <name evidence="13 15" type="primary">leuC</name>
    <name evidence="15" type="ORF">FGS76_03900</name>
</gene>
<dbReference type="PANTHER" id="PTHR43822">
    <property type="entry name" value="HOMOACONITASE, MITOCHONDRIAL-RELATED"/>
    <property type="match status" value="1"/>
</dbReference>
<dbReference type="PRINTS" id="PR00415">
    <property type="entry name" value="ACONITASE"/>
</dbReference>
<comment type="cofactor">
    <cofactor evidence="13">
        <name>[4Fe-4S] cluster</name>
        <dbReference type="ChEBI" id="CHEBI:49883"/>
    </cofactor>
    <text evidence="13">Binds 1 [4Fe-4S] cluster per subunit.</text>
</comment>
<dbReference type="InterPro" id="IPR036008">
    <property type="entry name" value="Aconitase_4Fe-4S_dom"/>
</dbReference>
<dbReference type="NCBIfam" id="NF009116">
    <property type="entry name" value="PRK12466.1"/>
    <property type="match status" value="1"/>
</dbReference>
<evidence type="ECO:0000256" key="10">
    <source>
        <dbReference type="ARBA" id="ARBA00023014"/>
    </source>
</evidence>
<sequence length="471" mass="50383">MAGKTLYDKLWDAHLVAEREDGSALIYIDRQIIHEVTSPQAFEGLRLAGRQPWRAGASVATIDHNVPTTPFNSAADIEDETSRLQVTTLQDNTREFGITEYGIGDVRQGIVHVMAPEQGAVLPGMTVVCGDSHTSTNGALACLAHGIGTSEVEHVLATQTLVASKMKNMLVRVDGDLGPGVTAKDVVLHIIGIIGTAGGTGHAIEFAGSAIRSLSLEGRMTVCNMSIEAGARAGMVAVDDTTIDYVRDRPAAPKGADWDKAEAYWRTLVSDDDARFDTVVEIDAADIKPQVSWGTSPEMVVPVDALLPDPDAEQDEVKRSGMKRAYEYMGLKPGSKVSDIRVDRVFIGSCTNSRIEDLRAAAAVIKGRKKADSVKQVLVVPGSGVVKQQAEKEGLDKIFLEAGFEWRQPGCSMCLAMNPDRLQPGEHCASTSNRNFEGRQGNGGRTHLVSPAMAAAAAVAGHFVDIRDLDA</sequence>
<dbReference type="GO" id="GO:0003861">
    <property type="term" value="F:3-isopropylmalate dehydratase activity"/>
    <property type="evidence" value="ECO:0007669"/>
    <property type="project" value="UniProtKB-EC"/>
</dbReference>
<evidence type="ECO:0000256" key="4">
    <source>
        <dbReference type="ARBA" id="ARBA00011271"/>
    </source>
</evidence>
<evidence type="ECO:0000256" key="1">
    <source>
        <dbReference type="ARBA" id="ARBA00000491"/>
    </source>
</evidence>
<dbReference type="InterPro" id="IPR018136">
    <property type="entry name" value="Aconitase_4Fe-4S_BS"/>
</dbReference>
<keyword evidence="10 13" id="KW-0411">Iron-sulfur</keyword>
<dbReference type="InterPro" id="IPR004430">
    <property type="entry name" value="3-IsopropMal_deHydase_lsu"/>
</dbReference>
<dbReference type="InterPro" id="IPR050067">
    <property type="entry name" value="IPM_dehydratase_rel_enz"/>
</dbReference>
<dbReference type="NCBIfam" id="NF004016">
    <property type="entry name" value="PRK05478.1"/>
    <property type="match status" value="1"/>
</dbReference>
<reference evidence="15 16" key="1">
    <citation type="submission" date="2019-05" db="EMBL/GenBank/DDBJ databases">
        <title>Genome of Alcanivorax gelatiniphagus, an oil degrading marine bacteria.</title>
        <authorList>
            <person name="Kwon K.K."/>
        </authorList>
    </citation>
    <scope>NUCLEOTIDE SEQUENCE [LARGE SCALE GENOMIC DNA]</scope>
    <source>
        <strain evidence="15 16">MEBiC 08158</strain>
    </source>
</reference>
<keyword evidence="6 13" id="KW-0004">4Fe-4S</keyword>
<evidence type="ECO:0000259" key="14">
    <source>
        <dbReference type="Pfam" id="PF00330"/>
    </source>
</evidence>
<evidence type="ECO:0000256" key="8">
    <source>
        <dbReference type="ARBA" id="ARBA00022723"/>
    </source>
</evidence>
<dbReference type="InterPro" id="IPR015931">
    <property type="entry name" value="Acnase/IPM_dHydase_lsu_aba_1/3"/>
</dbReference>
<name>A0ABY2XQ38_9GAMM</name>
<comment type="catalytic activity">
    <reaction evidence="1 13">
        <text>(2R,3S)-3-isopropylmalate = (2S)-2-isopropylmalate</text>
        <dbReference type="Rhea" id="RHEA:32287"/>
        <dbReference type="ChEBI" id="CHEBI:1178"/>
        <dbReference type="ChEBI" id="CHEBI:35121"/>
        <dbReference type="EC" id="4.2.1.33"/>
    </reaction>
</comment>
<evidence type="ECO:0000256" key="7">
    <source>
        <dbReference type="ARBA" id="ARBA00022605"/>
    </source>
</evidence>
<evidence type="ECO:0000256" key="9">
    <source>
        <dbReference type="ARBA" id="ARBA00023004"/>
    </source>
</evidence>
<feature type="binding site" evidence="13">
    <location>
        <position position="350"/>
    </location>
    <ligand>
        <name>[4Fe-4S] cluster</name>
        <dbReference type="ChEBI" id="CHEBI:49883"/>
    </ligand>
</feature>
<dbReference type="InterPro" id="IPR033941">
    <property type="entry name" value="IPMI_cat"/>
</dbReference>